<dbReference type="InterPro" id="IPR008972">
    <property type="entry name" value="Cupredoxin"/>
</dbReference>
<dbReference type="EMBL" id="WBOT01000010">
    <property type="protein sequence ID" value="KAB2329808.1"/>
    <property type="molecule type" value="Genomic_DNA"/>
</dbReference>
<dbReference type="AlphaFoldDB" id="A0A7V7RJG2"/>
<protein>
    <recommendedName>
        <fullName evidence="2">EfeO-type cupredoxin-like domain-containing protein</fullName>
    </recommendedName>
</protein>
<dbReference type="Gene3D" id="2.60.40.420">
    <property type="entry name" value="Cupredoxins - blue copper proteins"/>
    <property type="match status" value="1"/>
</dbReference>
<keyword evidence="4" id="KW-1185">Reference proteome</keyword>
<name>A0A7V7RJG2_9BACI</name>
<proteinExistence type="predicted"/>
<dbReference type="InterPro" id="IPR028096">
    <property type="entry name" value="EfeO_Cupredoxin"/>
</dbReference>
<accession>A0A7V7RJG2</accession>
<feature type="chain" id="PRO_5030992846" description="EfeO-type cupredoxin-like domain-containing protein" evidence="1">
    <location>
        <begin position="25"/>
        <end position="150"/>
    </location>
</feature>
<evidence type="ECO:0000259" key="2">
    <source>
        <dbReference type="Pfam" id="PF13473"/>
    </source>
</evidence>
<dbReference type="RefSeq" id="WP_151575860.1">
    <property type="nucleotide sequence ID" value="NZ_WBOT01000010.1"/>
</dbReference>
<evidence type="ECO:0000256" key="1">
    <source>
        <dbReference type="SAM" id="SignalP"/>
    </source>
</evidence>
<reference evidence="3 4" key="1">
    <citation type="journal article" date="2014" name="Arch. Microbiol.">
        <title>Bacillus mesophilum sp. nov., strain IITR-54T, a novel 4-chlorobiphenyl dechlorinating bacterium.</title>
        <authorList>
            <person name="Manickam N."/>
            <person name="Singh N.K."/>
            <person name="Bajaj A."/>
            <person name="Kumar R.M."/>
            <person name="Kaur G."/>
            <person name="Kaur N."/>
            <person name="Bala M."/>
            <person name="Kumar A."/>
            <person name="Mayilraj S."/>
        </authorList>
    </citation>
    <scope>NUCLEOTIDE SEQUENCE [LARGE SCALE GENOMIC DNA]</scope>
    <source>
        <strain evidence="3 4">IITR-54</strain>
    </source>
</reference>
<dbReference type="Proteomes" id="UP000441354">
    <property type="component" value="Unassembled WGS sequence"/>
</dbReference>
<keyword evidence="1" id="KW-0732">Signal</keyword>
<organism evidence="3 4">
    <name type="scientific">Bacillus mesophilum</name>
    <dbReference type="NCBI Taxonomy" id="1071718"/>
    <lineage>
        <taxon>Bacteria</taxon>
        <taxon>Bacillati</taxon>
        <taxon>Bacillota</taxon>
        <taxon>Bacilli</taxon>
        <taxon>Bacillales</taxon>
        <taxon>Bacillaceae</taxon>
        <taxon>Bacillus</taxon>
    </lineage>
</organism>
<dbReference type="Pfam" id="PF13473">
    <property type="entry name" value="Cupredoxin_1"/>
    <property type="match status" value="1"/>
</dbReference>
<dbReference type="SUPFAM" id="SSF49503">
    <property type="entry name" value="Cupredoxins"/>
    <property type="match status" value="1"/>
</dbReference>
<sequence length="150" mass="16547">MTFFVLKKRTIILFLAVLTVVASAAAVIYTRSENVTAFSPAAGENARDIHMVTGEFTTNTADGKEMEVYRWDPGTIFVEKGENVNLKILGVNGSEHPFYIEGTDIKGVVKKGEETVVPLNFAKEGTYKLICNVHSHHENHGTMIAYIVVD</sequence>
<dbReference type="OrthoDB" id="9773354at2"/>
<feature type="domain" description="EfeO-type cupredoxin-like" evidence="2">
    <location>
        <begin position="70"/>
        <end position="145"/>
    </location>
</feature>
<evidence type="ECO:0000313" key="4">
    <source>
        <dbReference type="Proteomes" id="UP000441354"/>
    </source>
</evidence>
<comment type="caution">
    <text evidence="3">The sequence shown here is derived from an EMBL/GenBank/DDBJ whole genome shotgun (WGS) entry which is preliminary data.</text>
</comment>
<feature type="signal peptide" evidence="1">
    <location>
        <begin position="1"/>
        <end position="24"/>
    </location>
</feature>
<gene>
    <name evidence="3" type="ORF">F7732_20170</name>
</gene>
<evidence type="ECO:0000313" key="3">
    <source>
        <dbReference type="EMBL" id="KAB2329808.1"/>
    </source>
</evidence>